<dbReference type="Proteomes" id="UP000823960">
    <property type="component" value="Unassembled WGS sequence"/>
</dbReference>
<evidence type="ECO:0000256" key="2">
    <source>
        <dbReference type="SAM" id="Phobius"/>
    </source>
</evidence>
<dbReference type="EMBL" id="DVOL01000081">
    <property type="protein sequence ID" value="HIV11155.1"/>
    <property type="molecule type" value="Genomic_DNA"/>
</dbReference>
<sequence length="278" mass="30801">MLIVALLHISVRVYFSAGRPGLKVRVKYLWLTLYSYSLDGWKKPSNSDTKKNSEPPGDNDSPFTVTELYDSSKDDSAEPSANDSGDEASHEPSEKKAPDGDSDEDSGISPSDDAKASDDGDNSGKDKKRKKSLSEILELIKLYLPTAKKALKRLRRLIRIRELDARLSVSGSDPHKAGIAFARANQLFYPALGWLCAAFSVTVKRTEITCDYYGGRLDGEASFTVLLRPSYAVHICFCALCGILWAGLKNRFKKKANGDNIKNNKKDGRENERETKQS</sequence>
<feature type="region of interest" description="Disordered" evidence="1">
    <location>
        <begin position="42"/>
        <end position="128"/>
    </location>
</feature>
<keyword evidence="2" id="KW-1133">Transmembrane helix</keyword>
<protein>
    <recommendedName>
        <fullName evidence="5">DUF2953 domain-containing protein</fullName>
    </recommendedName>
</protein>
<evidence type="ECO:0000313" key="4">
    <source>
        <dbReference type="Proteomes" id="UP000823960"/>
    </source>
</evidence>
<feature type="region of interest" description="Disordered" evidence="1">
    <location>
        <begin position="259"/>
        <end position="278"/>
    </location>
</feature>
<reference evidence="3" key="1">
    <citation type="submission" date="2020-10" db="EMBL/GenBank/DDBJ databases">
        <authorList>
            <person name="Gilroy R."/>
        </authorList>
    </citation>
    <scope>NUCLEOTIDE SEQUENCE</scope>
    <source>
        <strain evidence="3">1370</strain>
    </source>
</reference>
<feature type="compositionally biased region" description="Basic and acidic residues" evidence="1">
    <location>
        <begin position="112"/>
        <end position="125"/>
    </location>
</feature>
<gene>
    <name evidence="3" type="ORF">IAD28_05635</name>
</gene>
<evidence type="ECO:0008006" key="5">
    <source>
        <dbReference type="Google" id="ProtNLM"/>
    </source>
</evidence>
<keyword evidence="2" id="KW-0472">Membrane</keyword>
<name>A0A9D1T452_9FIRM</name>
<evidence type="ECO:0000256" key="1">
    <source>
        <dbReference type="SAM" id="MobiDB-lite"/>
    </source>
</evidence>
<accession>A0A9D1T452</accession>
<organism evidence="3 4">
    <name type="scientific">Candidatus Faeciplasma avium</name>
    <dbReference type="NCBI Taxonomy" id="2840798"/>
    <lineage>
        <taxon>Bacteria</taxon>
        <taxon>Bacillati</taxon>
        <taxon>Bacillota</taxon>
        <taxon>Clostridia</taxon>
        <taxon>Eubacteriales</taxon>
        <taxon>Oscillospiraceae</taxon>
        <taxon>Oscillospiraceae incertae sedis</taxon>
        <taxon>Candidatus Faeciplasma</taxon>
    </lineage>
</organism>
<keyword evidence="2" id="KW-0812">Transmembrane</keyword>
<dbReference type="AlphaFoldDB" id="A0A9D1T452"/>
<reference evidence="3" key="2">
    <citation type="journal article" date="2021" name="PeerJ">
        <title>Extensive microbial diversity within the chicken gut microbiome revealed by metagenomics and culture.</title>
        <authorList>
            <person name="Gilroy R."/>
            <person name="Ravi A."/>
            <person name="Getino M."/>
            <person name="Pursley I."/>
            <person name="Horton D.L."/>
            <person name="Alikhan N.F."/>
            <person name="Baker D."/>
            <person name="Gharbi K."/>
            <person name="Hall N."/>
            <person name="Watson M."/>
            <person name="Adriaenssens E.M."/>
            <person name="Foster-Nyarko E."/>
            <person name="Jarju S."/>
            <person name="Secka A."/>
            <person name="Antonio M."/>
            <person name="Oren A."/>
            <person name="Chaudhuri R.R."/>
            <person name="La Ragione R."/>
            <person name="Hildebrand F."/>
            <person name="Pallen M.J."/>
        </authorList>
    </citation>
    <scope>NUCLEOTIDE SEQUENCE</scope>
    <source>
        <strain evidence="3">1370</strain>
    </source>
</reference>
<feature type="compositionally biased region" description="Basic and acidic residues" evidence="1">
    <location>
        <begin position="262"/>
        <end position="278"/>
    </location>
</feature>
<proteinExistence type="predicted"/>
<feature type="compositionally biased region" description="Basic and acidic residues" evidence="1">
    <location>
        <begin position="87"/>
        <end position="99"/>
    </location>
</feature>
<comment type="caution">
    <text evidence="3">The sequence shown here is derived from an EMBL/GenBank/DDBJ whole genome shotgun (WGS) entry which is preliminary data.</text>
</comment>
<feature type="transmembrane region" description="Helical" evidence="2">
    <location>
        <begin position="231"/>
        <end position="248"/>
    </location>
</feature>
<evidence type="ECO:0000313" key="3">
    <source>
        <dbReference type="EMBL" id="HIV11155.1"/>
    </source>
</evidence>